<dbReference type="EMBL" id="QJKJ01002034">
    <property type="protein sequence ID" value="RDY04687.1"/>
    <property type="molecule type" value="Genomic_DNA"/>
</dbReference>
<evidence type="ECO:0000259" key="2">
    <source>
        <dbReference type="Pfam" id="PF03732"/>
    </source>
</evidence>
<evidence type="ECO:0000313" key="4">
    <source>
        <dbReference type="Proteomes" id="UP000257109"/>
    </source>
</evidence>
<feature type="compositionally biased region" description="Basic and acidic residues" evidence="1">
    <location>
        <begin position="139"/>
        <end position="154"/>
    </location>
</feature>
<evidence type="ECO:0000256" key="1">
    <source>
        <dbReference type="SAM" id="MobiDB-lite"/>
    </source>
</evidence>
<protein>
    <recommendedName>
        <fullName evidence="2">Retrotransposon gag domain-containing protein</fullName>
    </recommendedName>
</protein>
<dbReference type="InterPro" id="IPR005162">
    <property type="entry name" value="Retrotrans_gag_dom"/>
</dbReference>
<feature type="region of interest" description="Disordered" evidence="1">
    <location>
        <begin position="139"/>
        <end position="159"/>
    </location>
</feature>
<sequence>MEDIMKGEKDPCESWKALKCFMRARFVPPSYTRDLHNKSQRLYQGSRSVEEYHKEMGMNLMRDQIRESEEATLAWFLHGLNTEIQDVELKHCKNLSDLIHQAIKVEMQIKRNNAYKKTYVGSSGWKGKEKEKDRARMEKSFKKGSEPSIGRKELTPIPTHMPSRASNIKCFKCLDKGHITSQYLDRRVMIVKDDGEIGSKSSIGEVRTSSEFESLSDGSHYEGNLLMVMRFMNSHVGEKAETQRENIFHSRWGVVSMYVNVASERLVKRLALPTIVHPRPYRLQWLSEKEELLVDKKAKVIKIGLRVM</sequence>
<feature type="domain" description="Retrotransposon gag" evidence="2">
    <location>
        <begin position="9"/>
        <end position="82"/>
    </location>
</feature>
<organism evidence="3 4">
    <name type="scientific">Mucuna pruriens</name>
    <name type="common">Velvet bean</name>
    <name type="synonym">Dolichos pruriens</name>
    <dbReference type="NCBI Taxonomy" id="157652"/>
    <lineage>
        <taxon>Eukaryota</taxon>
        <taxon>Viridiplantae</taxon>
        <taxon>Streptophyta</taxon>
        <taxon>Embryophyta</taxon>
        <taxon>Tracheophyta</taxon>
        <taxon>Spermatophyta</taxon>
        <taxon>Magnoliopsida</taxon>
        <taxon>eudicotyledons</taxon>
        <taxon>Gunneridae</taxon>
        <taxon>Pentapetalae</taxon>
        <taxon>rosids</taxon>
        <taxon>fabids</taxon>
        <taxon>Fabales</taxon>
        <taxon>Fabaceae</taxon>
        <taxon>Papilionoideae</taxon>
        <taxon>50 kb inversion clade</taxon>
        <taxon>NPAAA clade</taxon>
        <taxon>indigoferoid/millettioid clade</taxon>
        <taxon>Phaseoleae</taxon>
        <taxon>Mucuna</taxon>
    </lineage>
</organism>
<dbReference type="Pfam" id="PF03732">
    <property type="entry name" value="Retrotrans_gag"/>
    <property type="match status" value="1"/>
</dbReference>
<proteinExistence type="predicted"/>
<reference evidence="3" key="1">
    <citation type="submission" date="2018-05" db="EMBL/GenBank/DDBJ databases">
        <title>Draft genome of Mucuna pruriens seed.</title>
        <authorList>
            <person name="Nnadi N.E."/>
            <person name="Vos R."/>
            <person name="Hasami M.H."/>
            <person name="Devisetty U.K."/>
            <person name="Aguiy J.C."/>
        </authorList>
    </citation>
    <scope>NUCLEOTIDE SEQUENCE [LARGE SCALE GENOMIC DNA]</scope>
    <source>
        <strain evidence="3">JCA_2017</strain>
    </source>
</reference>
<accession>A0A371HPL1</accession>
<dbReference type="PANTHER" id="PTHR35046">
    <property type="entry name" value="ZINC KNUCKLE (CCHC-TYPE) FAMILY PROTEIN"/>
    <property type="match status" value="1"/>
</dbReference>
<evidence type="ECO:0000313" key="3">
    <source>
        <dbReference type="EMBL" id="RDY04687.1"/>
    </source>
</evidence>
<gene>
    <name evidence="3" type="ORF">CR513_11573</name>
</gene>
<comment type="caution">
    <text evidence="3">The sequence shown here is derived from an EMBL/GenBank/DDBJ whole genome shotgun (WGS) entry which is preliminary data.</text>
</comment>
<name>A0A371HPL1_MUCPR</name>
<feature type="non-terminal residue" evidence="3">
    <location>
        <position position="1"/>
    </location>
</feature>
<dbReference type="Proteomes" id="UP000257109">
    <property type="component" value="Unassembled WGS sequence"/>
</dbReference>
<keyword evidence="4" id="KW-1185">Reference proteome</keyword>
<dbReference type="OrthoDB" id="1747743at2759"/>
<dbReference type="PANTHER" id="PTHR35046:SF9">
    <property type="entry name" value="RNA-DIRECTED DNA POLYMERASE"/>
    <property type="match status" value="1"/>
</dbReference>
<dbReference type="AlphaFoldDB" id="A0A371HPL1"/>